<proteinExistence type="predicted"/>
<reference evidence="3 4" key="1">
    <citation type="submission" date="2018-08" db="EMBL/GenBank/DDBJ databases">
        <title>Genome sequence of Methylocystis hirsuta CSC1, a methanotroph able to accumulate PHAs.</title>
        <authorList>
            <person name="Bordel S."/>
            <person name="Rodriguez E."/>
            <person name="Gancedo J."/>
            <person name="Munoz R."/>
        </authorList>
    </citation>
    <scope>NUCLEOTIDE SEQUENCE [LARGE SCALE GENOMIC DNA]</scope>
    <source>
        <strain evidence="3 4">CSC1</strain>
    </source>
</reference>
<keyword evidence="1" id="KW-0732">Signal</keyword>
<feature type="chain" id="PRO_5018239350" evidence="1">
    <location>
        <begin position="23"/>
        <end position="407"/>
    </location>
</feature>
<organism evidence="3 4">
    <name type="scientific">Methylocystis hirsuta</name>
    <dbReference type="NCBI Taxonomy" id="369798"/>
    <lineage>
        <taxon>Bacteria</taxon>
        <taxon>Pseudomonadati</taxon>
        <taxon>Pseudomonadota</taxon>
        <taxon>Alphaproteobacteria</taxon>
        <taxon>Hyphomicrobiales</taxon>
        <taxon>Methylocystaceae</taxon>
        <taxon>Methylocystis</taxon>
    </lineage>
</organism>
<name>A0A3M9XTC1_9HYPH</name>
<protein>
    <submittedName>
        <fullName evidence="3">Lipase family protein</fullName>
    </submittedName>
</protein>
<evidence type="ECO:0000259" key="2">
    <source>
        <dbReference type="Pfam" id="PF01764"/>
    </source>
</evidence>
<evidence type="ECO:0000256" key="1">
    <source>
        <dbReference type="SAM" id="SignalP"/>
    </source>
</evidence>
<dbReference type="PANTHER" id="PTHR45856">
    <property type="entry name" value="ALPHA/BETA-HYDROLASES SUPERFAMILY PROTEIN"/>
    <property type="match status" value="1"/>
</dbReference>
<dbReference type="RefSeq" id="WP_123176782.1">
    <property type="nucleotide sequence ID" value="NZ_QWDD01000001.1"/>
</dbReference>
<dbReference type="InterPro" id="IPR029058">
    <property type="entry name" value="AB_hydrolase_fold"/>
</dbReference>
<dbReference type="CDD" id="cd00519">
    <property type="entry name" value="Lipase_3"/>
    <property type="match status" value="1"/>
</dbReference>
<accession>A0A3M9XTC1</accession>
<dbReference type="Gene3D" id="3.40.50.1820">
    <property type="entry name" value="alpha/beta hydrolase"/>
    <property type="match status" value="1"/>
</dbReference>
<feature type="signal peptide" evidence="1">
    <location>
        <begin position="1"/>
        <end position="22"/>
    </location>
</feature>
<dbReference type="GO" id="GO:0006629">
    <property type="term" value="P:lipid metabolic process"/>
    <property type="evidence" value="ECO:0007669"/>
    <property type="project" value="InterPro"/>
</dbReference>
<dbReference type="Proteomes" id="UP000268623">
    <property type="component" value="Unassembled WGS sequence"/>
</dbReference>
<dbReference type="InterPro" id="IPR051218">
    <property type="entry name" value="Sec_MonoDiacylglyc_Lipase"/>
</dbReference>
<dbReference type="Pfam" id="PF01764">
    <property type="entry name" value="Lipase_3"/>
    <property type="match status" value="1"/>
</dbReference>
<dbReference type="PANTHER" id="PTHR45856:SF24">
    <property type="entry name" value="FUNGAL LIPASE-LIKE DOMAIN-CONTAINING PROTEIN"/>
    <property type="match status" value="1"/>
</dbReference>
<gene>
    <name evidence="3" type="ORF">D1O30_16075</name>
</gene>
<dbReference type="AlphaFoldDB" id="A0A3M9XTC1"/>
<comment type="caution">
    <text evidence="3">The sequence shown here is derived from an EMBL/GenBank/DDBJ whole genome shotgun (WGS) entry which is preliminary data.</text>
</comment>
<evidence type="ECO:0000313" key="3">
    <source>
        <dbReference type="EMBL" id="RNJ50876.1"/>
    </source>
</evidence>
<dbReference type="OrthoDB" id="9771666at2"/>
<feature type="domain" description="Fungal lipase-type" evidence="2">
    <location>
        <begin position="185"/>
        <end position="269"/>
    </location>
</feature>
<evidence type="ECO:0000313" key="4">
    <source>
        <dbReference type="Proteomes" id="UP000268623"/>
    </source>
</evidence>
<sequence length="407" mass="45033">MKPFIWLLLLALFQLFSAVAQADVPDYVLAYRLAVASYCAYAVNDLDDDHGKERARRCLTEAKKRDPQRLWSLDAQSTDVETYFDPRHSENAYLLARTKDGLILAFRGTLTPPIDPDGSIFHVARKTIEEHNLHVAGFQKFVEDWLRDVNAAANNGRHPGIQAAWEDILTHLDAKCGREPQPCFRDSLAHLDSEKGEKLFITGHSKGGALATLAALDIPNKFDVAPPVVYTFAAAKALTKRQAANEIARASKIWRFERADDLVPALAPDSTAFYWPWPYAHVGSLALLGAGRTKLFPPSPNGIYDPNDQDRIHSILFDAATSAPINVLASLAAFDLIGALKKVINGGEPACRKFIDAHFAVFSDVRELARNGDSSGPGFFVDDLTDGNNDKILWGYGQWCKLLKFID</sequence>
<dbReference type="EMBL" id="QWDD01000001">
    <property type="protein sequence ID" value="RNJ50876.1"/>
    <property type="molecule type" value="Genomic_DNA"/>
</dbReference>
<keyword evidence="4" id="KW-1185">Reference proteome</keyword>
<dbReference type="SUPFAM" id="SSF53474">
    <property type="entry name" value="alpha/beta-Hydrolases"/>
    <property type="match status" value="1"/>
</dbReference>
<dbReference type="InterPro" id="IPR002921">
    <property type="entry name" value="Fungal_lipase-type"/>
</dbReference>